<dbReference type="FunFam" id="1.10.472.10:FF:000093">
    <property type="entry name" value="Predicted protein"/>
    <property type="match status" value="1"/>
</dbReference>
<feature type="domain" description="Cyclin-like" evidence="4">
    <location>
        <begin position="78"/>
        <end position="169"/>
    </location>
</feature>
<dbReference type="Pfam" id="PF00134">
    <property type="entry name" value="Cyclin_N"/>
    <property type="match status" value="1"/>
</dbReference>
<protein>
    <submittedName>
        <fullName evidence="6">Diatom-specific cyclin</fullName>
    </submittedName>
</protein>
<feature type="compositionally biased region" description="Low complexity" evidence="3">
    <location>
        <begin position="295"/>
        <end position="306"/>
    </location>
</feature>
<dbReference type="Proteomes" id="UP001153069">
    <property type="component" value="Unassembled WGS sequence"/>
</dbReference>
<dbReference type="SUPFAM" id="SSF47954">
    <property type="entry name" value="Cyclin-like"/>
    <property type="match status" value="1"/>
</dbReference>
<feature type="domain" description="Cyclin C-terminal" evidence="5">
    <location>
        <begin position="179"/>
        <end position="319"/>
    </location>
</feature>
<dbReference type="InterPro" id="IPR036915">
    <property type="entry name" value="Cyclin-like_sf"/>
</dbReference>
<dbReference type="AlphaFoldDB" id="A0A9N8HH26"/>
<feature type="compositionally biased region" description="Polar residues" evidence="3">
    <location>
        <begin position="334"/>
        <end position="344"/>
    </location>
</feature>
<dbReference type="CDD" id="cd20537">
    <property type="entry name" value="CYCLIN_CCNO-like_rpt2"/>
    <property type="match status" value="1"/>
</dbReference>
<dbReference type="SMART" id="SM00385">
    <property type="entry name" value="CYCLIN"/>
    <property type="match status" value="1"/>
</dbReference>
<keyword evidence="1 2" id="KW-0195">Cyclin</keyword>
<sequence>MAPLVPVVATTAPHRLQVCRVAPRPLQKDHPWQPSLATPTTREQLETMRQLESSTYLAEHYFCYEQSCMTVSRCYTVEYLYQVVDYGGFQRDVVTYAMTHLLDRYLSTRSDISSLLTEQNPYQLISLTCLYMAVKLLEPNNIGIESLVALTNHVYSVQDFQDMESNILDALDWRVAHGPTPLAFVQHLLQLLPDHQKLASALYPHVQYQLELAVSDYKLSCFHSDNHRPSQLAVAAIWNALEAIDVSVFSTHEKQRYQTQVERALGRRMDPELLTQLQSTLRELMLAAYAWCTSSSPTSSPSSSSTCNVESTHKTTTTPDSPSNQNNNKNITNQATDSGNNQGETDTKAEQRDDTAPCTPPREIKTKVNRSSITSAISVHKEQQQEEEEQNELEKKSGQKTEHASSPSHDSINDVSEVEWFLYASGS</sequence>
<dbReference type="InterPro" id="IPR006671">
    <property type="entry name" value="Cyclin_N"/>
</dbReference>
<evidence type="ECO:0000313" key="6">
    <source>
        <dbReference type="EMBL" id="CAB9510238.1"/>
    </source>
</evidence>
<dbReference type="OrthoDB" id="62at2759"/>
<dbReference type="InterPro" id="IPR004367">
    <property type="entry name" value="Cyclin_C-dom"/>
</dbReference>
<feature type="compositionally biased region" description="Low complexity" evidence="3">
    <location>
        <begin position="324"/>
        <end position="333"/>
    </location>
</feature>
<feature type="compositionally biased region" description="Polar residues" evidence="3">
    <location>
        <begin position="404"/>
        <end position="414"/>
    </location>
</feature>
<organism evidence="6 7">
    <name type="scientific">Seminavis robusta</name>
    <dbReference type="NCBI Taxonomy" id="568900"/>
    <lineage>
        <taxon>Eukaryota</taxon>
        <taxon>Sar</taxon>
        <taxon>Stramenopiles</taxon>
        <taxon>Ochrophyta</taxon>
        <taxon>Bacillariophyta</taxon>
        <taxon>Bacillariophyceae</taxon>
        <taxon>Bacillariophycidae</taxon>
        <taxon>Naviculales</taxon>
        <taxon>Naviculaceae</taxon>
        <taxon>Seminavis</taxon>
    </lineage>
</organism>
<evidence type="ECO:0000259" key="5">
    <source>
        <dbReference type="SMART" id="SM01332"/>
    </source>
</evidence>
<dbReference type="Gene3D" id="1.10.472.10">
    <property type="entry name" value="Cyclin-like"/>
    <property type="match status" value="2"/>
</dbReference>
<feature type="compositionally biased region" description="Polar residues" evidence="3">
    <location>
        <begin position="307"/>
        <end position="323"/>
    </location>
</feature>
<reference evidence="6" key="1">
    <citation type="submission" date="2020-06" db="EMBL/GenBank/DDBJ databases">
        <authorList>
            <consortium name="Plant Systems Biology data submission"/>
        </authorList>
    </citation>
    <scope>NUCLEOTIDE SEQUENCE</scope>
    <source>
        <strain evidence="6">D6</strain>
    </source>
</reference>
<dbReference type="SMART" id="SM01332">
    <property type="entry name" value="Cyclin_C"/>
    <property type="match status" value="1"/>
</dbReference>
<evidence type="ECO:0000256" key="1">
    <source>
        <dbReference type="ARBA" id="ARBA00023127"/>
    </source>
</evidence>
<keyword evidence="7" id="KW-1185">Reference proteome</keyword>
<dbReference type="InterPro" id="IPR039361">
    <property type="entry name" value="Cyclin"/>
</dbReference>
<dbReference type="EMBL" id="CAICTM010000426">
    <property type="protein sequence ID" value="CAB9510238.1"/>
    <property type="molecule type" value="Genomic_DNA"/>
</dbReference>
<comment type="similarity">
    <text evidence="2">Belongs to the cyclin family.</text>
</comment>
<feature type="compositionally biased region" description="Basic and acidic residues" evidence="3">
    <location>
        <begin position="345"/>
        <end position="355"/>
    </location>
</feature>
<evidence type="ECO:0000259" key="4">
    <source>
        <dbReference type="SMART" id="SM00385"/>
    </source>
</evidence>
<gene>
    <name evidence="6" type="ORF">SEMRO_427_G140660.1</name>
</gene>
<proteinExistence type="inferred from homology"/>
<evidence type="ECO:0000256" key="2">
    <source>
        <dbReference type="RuleBase" id="RU000383"/>
    </source>
</evidence>
<feature type="region of interest" description="Disordered" evidence="3">
    <location>
        <begin position="295"/>
        <end position="416"/>
    </location>
</feature>
<dbReference type="PANTHER" id="PTHR10177">
    <property type="entry name" value="CYCLINS"/>
    <property type="match status" value="1"/>
</dbReference>
<accession>A0A9N8HH26</accession>
<name>A0A9N8HH26_9STRA</name>
<comment type="caution">
    <text evidence="6">The sequence shown here is derived from an EMBL/GenBank/DDBJ whole genome shotgun (WGS) entry which is preliminary data.</text>
</comment>
<dbReference type="InterPro" id="IPR013763">
    <property type="entry name" value="Cyclin-like_dom"/>
</dbReference>
<evidence type="ECO:0000313" key="7">
    <source>
        <dbReference type="Proteomes" id="UP001153069"/>
    </source>
</evidence>
<feature type="compositionally biased region" description="Basic and acidic residues" evidence="3">
    <location>
        <begin position="392"/>
        <end position="403"/>
    </location>
</feature>
<evidence type="ECO:0000256" key="3">
    <source>
        <dbReference type="SAM" id="MobiDB-lite"/>
    </source>
</evidence>